<evidence type="ECO:0000313" key="4">
    <source>
        <dbReference type="Proteomes" id="UP000185924"/>
    </source>
</evidence>
<organism evidence="3 4">
    <name type="scientific">Pontibacter lucknowensis</name>
    <dbReference type="NCBI Taxonomy" id="1077936"/>
    <lineage>
        <taxon>Bacteria</taxon>
        <taxon>Pseudomonadati</taxon>
        <taxon>Bacteroidota</taxon>
        <taxon>Cytophagia</taxon>
        <taxon>Cytophagales</taxon>
        <taxon>Hymenobacteraceae</taxon>
        <taxon>Pontibacter</taxon>
    </lineage>
</organism>
<feature type="transmembrane region" description="Helical" evidence="1">
    <location>
        <begin position="260"/>
        <end position="281"/>
    </location>
</feature>
<evidence type="ECO:0000313" key="3">
    <source>
        <dbReference type="EMBL" id="SIQ94780.1"/>
    </source>
</evidence>
<dbReference type="STRING" id="1077936.SAMN05421545_1813"/>
<dbReference type="Pfam" id="PF06724">
    <property type="entry name" value="DUF1206"/>
    <property type="match status" value="3"/>
</dbReference>
<feature type="domain" description="DUF1206" evidence="2">
    <location>
        <begin position="121"/>
        <end position="191"/>
    </location>
</feature>
<dbReference type="Proteomes" id="UP000185924">
    <property type="component" value="Unassembled WGS sequence"/>
</dbReference>
<feature type="transmembrane region" description="Helical" evidence="1">
    <location>
        <begin position="169"/>
        <end position="190"/>
    </location>
</feature>
<reference evidence="4" key="1">
    <citation type="submission" date="2017-01" db="EMBL/GenBank/DDBJ databases">
        <authorList>
            <person name="Varghese N."/>
            <person name="Submissions S."/>
        </authorList>
    </citation>
    <scope>NUCLEOTIDE SEQUENCE [LARGE SCALE GENOMIC DNA]</scope>
    <source>
        <strain evidence="4">DM9</strain>
    </source>
</reference>
<protein>
    <recommendedName>
        <fullName evidence="2">DUF1206 domain-containing protein</fullName>
    </recommendedName>
</protein>
<keyword evidence="1" id="KW-1133">Transmembrane helix</keyword>
<evidence type="ECO:0000259" key="2">
    <source>
        <dbReference type="Pfam" id="PF06724"/>
    </source>
</evidence>
<feature type="transmembrane region" description="Helical" evidence="1">
    <location>
        <begin position="41"/>
        <end position="60"/>
    </location>
</feature>
<feature type="transmembrane region" description="Helical" evidence="1">
    <location>
        <begin position="80"/>
        <end position="101"/>
    </location>
</feature>
<sequence length="292" mass="31905">MRVWEGYYTYFMDISISPSHIPSPRPEWVIRFARIGLIAKGIVYCLVGALAFMAAFELGGQTEQGAGKTGVFQFILEQPYGQVLLAIVVAGMLCYTLWRLIQAIRDTEDKGKDAKGIGKRIGYAFSGLVYGALAFTAAQLLLGNGGGSNGTDSRQTLARELLAQPFGQWLLGAVAVGTMIMGLYQFYRAYSGKYMNKVQSEQLKPEVRTSLVRAGLVGYIARGIVWLIIGYLLLRAAIKANFREAGSSSQAFQFLEEASYGSYLLGVLALGLICYGVFMFVRAKCEVISTKG</sequence>
<feature type="transmembrane region" description="Helical" evidence="1">
    <location>
        <begin position="211"/>
        <end position="234"/>
    </location>
</feature>
<accession>A0A1N6WXP6</accession>
<feature type="domain" description="DUF1206" evidence="2">
    <location>
        <begin position="217"/>
        <end position="283"/>
    </location>
</feature>
<dbReference type="AlphaFoldDB" id="A0A1N6WXP6"/>
<name>A0A1N6WXP6_9BACT</name>
<keyword evidence="1" id="KW-0812">Transmembrane</keyword>
<dbReference type="InterPro" id="IPR009597">
    <property type="entry name" value="DUF1206"/>
</dbReference>
<gene>
    <name evidence="3" type="ORF">SAMN05421545_1813</name>
</gene>
<keyword evidence="1" id="KW-0472">Membrane</keyword>
<feature type="transmembrane region" description="Helical" evidence="1">
    <location>
        <begin position="121"/>
        <end position="142"/>
    </location>
</feature>
<dbReference type="EMBL" id="FTNM01000002">
    <property type="protein sequence ID" value="SIQ94780.1"/>
    <property type="molecule type" value="Genomic_DNA"/>
</dbReference>
<evidence type="ECO:0000256" key="1">
    <source>
        <dbReference type="SAM" id="Phobius"/>
    </source>
</evidence>
<feature type="domain" description="DUF1206" evidence="2">
    <location>
        <begin position="35"/>
        <end position="105"/>
    </location>
</feature>
<proteinExistence type="predicted"/>
<keyword evidence="4" id="KW-1185">Reference proteome</keyword>